<keyword evidence="2" id="KW-1185">Reference proteome</keyword>
<evidence type="ECO:0000313" key="2">
    <source>
        <dbReference type="Proteomes" id="UP000823773"/>
    </source>
</evidence>
<dbReference type="EMBL" id="JAGGJR010000005">
    <property type="protein sequence ID" value="MBP1873940.1"/>
    <property type="molecule type" value="Genomic_DNA"/>
</dbReference>
<dbReference type="Proteomes" id="UP000823773">
    <property type="component" value="Unassembled WGS sequence"/>
</dbReference>
<name>A0ACC5SYM5_ENSAD</name>
<sequence length="74" mass="8340">MRSSKGTAMTYYGKLKQLLQWRGTPAIAANSKPITRKTSARKPKSLSDGEQKGVNESAVKLRRGRETLERHRLL</sequence>
<evidence type="ECO:0000313" key="1">
    <source>
        <dbReference type="EMBL" id="MBP1873940.1"/>
    </source>
</evidence>
<accession>A0ACC5SYM5</accession>
<comment type="caution">
    <text evidence="1">The sequence shown here is derived from an EMBL/GenBank/DDBJ whole genome shotgun (WGS) entry which is preliminary data.</text>
</comment>
<reference evidence="1" key="1">
    <citation type="submission" date="2021-03" db="EMBL/GenBank/DDBJ databases">
        <title>Genomic Encyclopedia of Type Strains, Phase IV (KMG-IV): sequencing the most valuable type-strain genomes for metagenomic binning, comparative biology and taxonomic classification.</title>
        <authorList>
            <person name="Goeker M."/>
        </authorList>
    </citation>
    <scope>NUCLEOTIDE SEQUENCE</scope>
    <source>
        <strain evidence="1">DSM 18131</strain>
    </source>
</reference>
<gene>
    <name evidence="1" type="ORF">J2Z19_003659</name>
</gene>
<proteinExistence type="predicted"/>
<protein>
    <submittedName>
        <fullName evidence="1">Uncharacterized protein</fullName>
    </submittedName>
</protein>
<organism evidence="1 2">
    <name type="scientific">Ensifer adhaerens</name>
    <name type="common">Sinorhizobium morelense</name>
    <dbReference type="NCBI Taxonomy" id="106592"/>
    <lineage>
        <taxon>Bacteria</taxon>
        <taxon>Pseudomonadati</taxon>
        <taxon>Pseudomonadota</taxon>
        <taxon>Alphaproteobacteria</taxon>
        <taxon>Hyphomicrobiales</taxon>
        <taxon>Rhizobiaceae</taxon>
        <taxon>Sinorhizobium/Ensifer group</taxon>
        <taxon>Ensifer</taxon>
    </lineage>
</organism>